<sequence length="211" mass="24845">MKRERLLWARKYHFWTLQDWNKIVFCEEIHFLFKGFEQHLSDETRGEHITEQHLNQTVKHLQKQMFWGYFTPGGPGSLVPVEGMTDSQKYTSILPDKFEPFMQTFDGCIDVIQQDLVPCHTSTLTTKFLKTKLTVLDWPGNSPDINPIENLWSILKRRACKMDCSTKIKMIENVVKVWFRDEDIKNACSKLVESMPKRAKKDEGIFTTRKL</sequence>
<evidence type="ECO:0000313" key="3">
    <source>
        <dbReference type="Proteomes" id="UP001054945"/>
    </source>
</evidence>
<accession>A0AAV4VP51</accession>
<reference evidence="2 3" key="1">
    <citation type="submission" date="2021-06" db="EMBL/GenBank/DDBJ databases">
        <title>Caerostris extrusa draft genome.</title>
        <authorList>
            <person name="Kono N."/>
            <person name="Arakawa K."/>
        </authorList>
    </citation>
    <scope>NUCLEOTIDE SEQUENCE [LARGE SCALE GENOMIC DNA]</scope>
</reference>
<feature type="domain" description="Tc1-like transposase DDE" evidence="1">
    <location>
        <begin position="91"/>
        <end position="161"/>
    </location>
</feature>
<organism evidence="2 3">
    <name type="scientific">Caerostris extrusa</name>
    <name type="common">Bark spider</name>
    <name type="synonym">Caerostris bankana</name>
    <dbReference type="NCBI Taxonomy" id="172846"/>
    <lineage>
        <taxon>Eukaryota</taxon>
        <taxon>Metazoa</taxon>
        <taxon>Ecdysozoa</taxon>
        <taxon>Arthropoda</taxon>
        <taxon>Chelicerata</taxon>
        <taxon>Arachnida</taxon>
        <taxon>Araneae</taxon>
        <taxon>Araneomorphae</taxon>
        <taxon>Entelegynae</taxon>
        <taxon>Araneoidea</taxon>
        <taxon>Araneidae</taxon>
        <taxon>Caerostris</taxon>
    </lineage>
</organism>
<name>A0AAV4VP51_CAEEX</name>
<keyword evidence="3" id="KW-1185">Reference proteome</keyword>
<dbReference type="Gene3D" id="3.30.420.10">
    <property type="entry name" value="Ribonuclease H-like superfamily/Ribonuclease H"/>
    <property type="match status" value="1"/>
</dbReference>
<proteinExistence type="predicted"/>
<evidence type="ECO:0000313" key="2">
    <source>
        <dbReference type="EMBL" id="GIY71705.1"/>
    </source>
</evidence>
<dbReference type="PANTHER" id="PTHR23022:SF135">
    <property type="entry name" value="SI:DKEY-77F5.3"/>
    <property type="match status" value="1"/>
</dbReference>
<dbReference type="PANTHER" id="PTHR23022">
    <property type="entry name" value="TRANSPOSABLE ELEMENT-RELATED"/>
    <property type="match status" value="1"/>
</dbReference>
<dbReference type="GO" id="GO:0003676">
    <property type="term" value="F:nucleic acid binding"/>
    <property type="evidence" value="ECO:0007669"/>
    <property type="project" value="InterPro"/>
</dbReference>
<gene>
    <name evidence="2" type="primary">tc1a</name>
    <name evidence="2" type="ORF">CEXT_289701</name>
</gene>
<dbReference type="Proteomes" id="UP001054945">
    <property type="component" value="Unassembled WGS sequence"/>
</dbReference>
<dbReference type="Pfam" id="PF13358">
    <property type="entry name" value="DDE_3"/>
    <property type="match status" value="1"/>
</dbReference>
<dbReference type="InterPro" id="IPR036397">
    <property type="entry name" value="RNaseH_sf"/>
</dbReference>
<dbReference type="AlphaFoldDB" id="A0AAV4VP51"/>
<dbReference type="EMBL" id="BPLR01014844">
    <property type="protein sequence ID" value="GIY71705.1"/>
    <property type="molecule type" value="Genomic_DNA"/>
</dbReference>
<comment type="caution">
    <text evidence="2">The sequence shown here is derived from an EMBL/GenBank/DDBJ whole genome shotgun (WGS) entry which is preliminary data.</text>
</comment>
<protein>
    <submittedName>
        <fullName evidence="2">Transposable element Tc1 transposase</fullName>
    </submittedName>
</protein>
<dbReference type="InterPro" id="IPR052338">
    <property type="entry name" value="Transposase_5"/>
</dbReference>
<dbReference type="InterPro" id="IPR038717">
    <property type="entry name" value="Tc1-like_DDE_dom"/>
</dbReference>
<evidence type="ECO:0000259" key="1">
    <source>
        <dbReference type="Pfam" id="PF13358"/>
    </source>
</evidence>